<keyword evidence="7" id="KW-1185">Reference proteome</keyword>
<dbReference type="PROSITE" id="PS00062">
    <property type="entry name" value="ALDOKETO_REDUCTASE_2"/>
    <property type="match status" value="1"/>
</dbReference>
<dbReference type="SUPFAM" id="SSF51430">
    <property type="entry name" value="NAD(P)-linked oxidoreductase"/>
    <property type="match status" value="1"/>
</dbReference>
<dbReference type="Proteomes" id="UP000596660">
    <property type="component" value="Unplaced"/>
</dbReference>
<feature type="domain" description="NADP-dependent oxidoreductase" evidence="5">
    <location>
        <begin position="18"/>
        <end position="290"/>
    </location>
</feature>
<sequence length="319" mass="35852">MPIPRIQLSHNGGSIPVLGFGTAPDPPVAAEITKTAVLTAIEAGYRHFDTACLYYTEQPLGEAIAQAIKQGLITSRDDLFITSKLWCSDGHRDRVVPALQATLRKLNLDYVDLYLIHWPVSSKPGVYEYPIKKEDFMAMDYKSVWEGMEECKKLGLAKSIGVSNFSRTKLAQILSFATIPPAVNQVEVNPSWQQKEMIEFCKAKGVLVTAYSPLGAFGTFYGSKNVMESDVLKEIANRRNKSVAQVCLRWGVEQGIAVVVKSFNKERMKQNLDIFDWELSAEDLEKIRKIPQYRVCRGLDYTSNFGPFVTIEELWDGEI</sequence>
<dbReference type="PRINTS" id="PR00069">
    <property type="entry name" value="ALDKETRDTASE"/>
</dbReference>
<dbReference type="Gramene" id="AUR62026550-RA">
    <property type="protein sequence ID" value="AUR62026550-RA:cds"/>
    <property type="gene ID" value="AUR62026550"/>
</dbReference>
<dbReference type="SMR" id="A0A803MBT3"/>
<accession>A0A803MBT3</accession>
<dbReference type="AlphaFoldDB" id="A0A803MBT3"/>
<dbReference type="Gene3D" id="3.20.20.100">
    <property type="entry name" value="NADP-dependent oxidoreductase domain"/>
    <property type="match status" value="1"/>
</dbReference>
<dbReference type="OMA" id="SARMYKN"/>
<evidence type="ECO:0000256" key="3">
    <source>
        <dbReference type="PIRSR" id="PIRSR000097-2"/>
    </source>
</evidence>
<evidence type="ECO:0000313" key="7">
    <source>
        <dbReference type="Proteomes" id="UP000596660"/>
    </source>
</evidence>
<dbReference type="InterPro" id="IPR020471">
    <property type="entry name" value="AKR"/>
</dbReference>
<dbReference type="PROSITE" id="PS00063">
    <property type="entry name" value="ALDOKETO_REDUCTASE_3"/>
    <property type="match status" value="1"/>
</dbReference>
<dbReference type="OrthoDB" id="416253at2759"/>
<dbReference type="PANTHER" id="PTHR11732">
    <property type="entry name" value="ALDO/KETO REDUCTASE"/>
    <property type="match status" value="1"/>
</dbReference>
<reference evidence="6" key="1">
    <citation type="journal article" date="2017" name="Nature">
        <title>The genome of Chenopodium quinoa.</title>
        <authorList>
            <person name="Jarvis D.E."/>
            <person name="Ho Y.S."/>
            <person name="Lightfoot D.J."/>
            <person name="Schmoeckel S.M."/>
            <person name="Li B."/>
            <person name="Borm T.J.A."/>
            <person name="Ohyanagi H."/>
            <person name="Mineta K."/>
            <person name="Michell C.T."/>
            <person name="Saber N."/>
            <person name="Kharbatia N.M."/>
            <person name="Rupper R.R."/>
            <person name="Sharp A.R."/>
            <person name="Dally N."/>
            <person name="Boughton B.A."/>
            <person name="Woo Y.H."/>
            <person name="Gao G."/>
            <person name="Schijlen E.G.W.M."/>
            <person name="Guo X."/>
            <person name="Momin A.A."/>
            <person name="Negrao S."/>
            <person name="Al-Babili S."/>
            <person name="Gehring C."/>
            <person name="Roessner U."/>
            <person name="Jung C."/>
            <person name="Murphy K."/>
            <person name="Arold S.T."/>
            <person name="Gojobori T."/>
            <person name="van der Linden C.G."/>
            <person name="van Loo E.N."/>
            <person name="Jellen E.N."/>
            <person name="Maughan P.J."/>
            <person name="Tester M."/>
        </authorList>
    </citation>
    <scope>NUCLEOTIDE SEQUENCE [LARGE SCALE GENOMIC DNA]</scope>
    <source>
        <strain evidence="6">cv. PI 614886</strain>
    </source>
</reference>
<evidence type="ECO:0000313" key="6">
    <source>
        <dbReference type="EnsemblPlants" id="AUR62026550-RA:cds"/>
    </source>
</evidence>
<dbReference type="RefSeq" id="XP_021747957.1">
    <property type="nucleotide sequence ID" value="XM_021892265.1"/>
</dbReference>
<dbReference type="GO" id="GO:0044550">
    <property type="term" value="P:secondary metabolite biosynthetic process"/>
    <property type="evidence" value="ECO:0007669"/>
    <property type="project" value="UniProtKB-ARBA"/>
</dbReference>
<evidence type="ECO:0000256" key="1">
    <source>
        <dbReference type="ARBA" id="ARBA00023002"/>
    </source>
</evidence>
<dbReference type="EnsemblPlants" id="AUR62026550-RA">
    <property type="protein sequence ID" value="AUR62026550-RA:cds"/>
    <property type="gene ID" value="AUR62026550"/>
</dbReference>
<dbReference type="FunFam" id="3.20.20.100:FF:000014">
    <property type="entry name" value="NAD(P)-linked oxidoreductase superfamily protein"/>
    <property type="match status" value="1"/>
</dbReference>
<dbReference type="GO" id="GO:0016616">
    <property type="term" value="F:oxidoreductase activity, acting on the CH-OH group of donors, NAD or NADP as acceptor"/>
    <property type="evidence" value="ECO:0007669"/>
    <property type="project" value="InterPro"/>
</dbReference>
<dbReference type="PIRSF" id="PIRSF000097">
    <property type="entry name" value="AKR"/>
    <property type="match status" value="1"/>
</dbReference>
<dbReference type="GeneID" id="110713825"/>
<dbReference type="KEGG" id="cqi:110713825"/>
<dbReference type="Pfam" id="PF00248">
    <property type="entry name" value="Aldo_ket_red"/>
    <property type="match status" value="1"/>
</dbReference>
<name>A0A803MBT3_CHEQI</name>
<protein>
    <recommendedName>
        <fullName evidence="5">NADP-dependent oxidoreductase domain-containing protein</fullName>
    </recommendedName>
</protein>
<evidence type="ECO:0000259" key="5">
    <source>
        <dbReference type="Pfam" id="PF00248"/>
    </source>
</evidence>
<evidence type="ECO:0000256" key="2">
    <source>
        <dbReference type="PIRSR" id="PIRSR000097-1"/>
    </source>
</evidence>
<dbReference type="CDD" id="cd19124">
    <property type="entry name" value="AKR_AKR4A_4B"/>
    <property type="match status" value="1"/>
</dbReference>
<dbReference type="InterPro" id="IPR023210">
    <property type="entry name" value="NADP_OxRdtase_dom"/>
</dbReference>
<feature type="site" description="Lowers pKa of active site Tyr" evidence="4">
    <location>
        <position position="84"/>
    </location>
</feature>
<feature type="binding site" evidence="3">
    <location>
        <position position="117"/>
    </location>
    <ligand>
        <name>substrate</name>
    </ligand>
</feature>
<dbReference type="InterPro" id="IPR036812">
    <property type="entry name" value="NAD(P)_OxRdtase_dom_sf"/>
</dbReference>
<keyword evidence="1" id="KW-0560">Oxidoreductase</keyword>
<organism evidence="6 7">
    <name type="scientific">Chenopodium quinoa</name>
    <name type="common">Quinoa</name>
    <dbReference type="NCBI Taxonomy" id="63459"/>
    <lineage>
        <taxon>Eukaryota</taxon>
        <taxon>Viridiplantae</taxon>
        <taxon>Streptophyta</taxon>
        <taxon>Embryophyta</taxon>
        <taxon>Tracheophyta</taxon>
        <taxon>Spermatophyta</taxon>
        <taxon>Magnoliopsida</taxon>
        <taxon>eudicotyledons</taxon>
        <taxon>Gunneridae</taxon>
        <taxon>Pentapetalae</taxon>
        <taxon>Caryophyllales</taxon>
        <taxon>Chenopodiaceae</taxon>
        <taxon>Chenopodioideae</taxon>
        <taxon>Atripliceae</taxon>
        <taxon>Chenopodium</taxon>
    </lineage>
</organism>
<reference evidence="6" key="2">
    <citation type="submission" date="2021-03" db="UniProtKB">
        <authorList>
            <consortium name="EnsemblPlants"/>
        </authorList>
    </citation>
    <scope>IDENTIFICATION</scope>
</reference>
<proteinExistence type="predicted"/>
<dbReference type="PROSITE" id="PS00798">
    <property type="entry name" value="ALDOKETO_REDUCTASE_1"/>
    <property type="match status" value="1"/>
</dbReference>
<evidence type="ECO:0000256" key="4">
    <source>
        <dbReference type="PIRSR" id="PIRSR000097-3"/>
    </source>
</evidence>
<dbReference type="InterPro" id="IPR018170">
    <property type="entry name" value="Aldo/ket_reductase_CS"/>
</dbReference>
<feature type="active site" description="Proton donor" evidence="2">
    <location>
        <position position="54"/>
    </location>
</feature>
<gene>
    <name evidence="6" type="primary">LOC110713825</name>
</gene>
<dbReference type="InterPro" id="IPR044497">
    <property type="entry name" value="AKR4A/B"/>
</dbReference>